<accession>A0AAN9EJP2</accession>
<protein>
    <submittedName>
        <fullName evidence="3">Uncharacterized protein</fullName>
    </submittedName>
</protein>
<gene>
    <name evidence="3" type="ORF">RIF29_31510</name>
</gene>
<dbReference type="InterPro" id="IPR040411">
    <property type="entry name" value="At5g23160-like"/>
</dbReference>
<dbReference type="Proteomes" id="UP001372338">
    <property type="component" value="Unassembled WGS sequence"/>
</dbReference>
<keyword evidence="2" id="KW-1133">Transmembrane helix</keyword>
<dbReference type="EMBL" id="JAYWIO010000006">
    <property type="protein sequence ID" value="KAK7257491.1"/>
    <property type="molecule type" value="Genomic_DNA"/>
</dbReference>
<evidence type="ECO:0000256" key="2">
    <source>
        <dbReference type="SAM" id="Phobius"/>
    </source>
</evidence>
<keyword evidence="2" id="KW-0812">Transmembrane</keyword>
<feature type="compositionally biased region" description="Low complexity" evidence="1">
    <location>
        <begin position="104"/>
        <end position="127"/>
    </location>
</feature>
<keyword evidence="4" id="KW-1185">Reference proteome</keyword>
<proteinExistence type="predicted"/>
<organism evidence="3 4">
    <name type="scientific">Crotalaria pallida</name>
    <name type="common">Smooth rattlebox</name>
    <name type="synonym">Crotalaria striata</name>
    <dbReference type="NCBI Taxonomy" id="3830"/>
    <lineage>
        <taxon>Eukaryota</taxon>
        <taxon>Viridiplantae</taxon>
        <taxon>Streptophyta</taxon>
        <taxon>Embryophyta</taxon>
        <taxon>Tracheophyta</taxon>
        <taxon>Spermatophyta</taxon>
        <taxon>Magnoliopsida</taxon>
        <taxon>eudicotyledons</taxon>
        <taxon>Gunneridae</taxon>
        <taxon>Pentapetalae</taxon>
        <taxon>rosids</taxon>
        <taxon>fabids</taxon>
        <taxon>Fabales</taxon>
        <taxon>Fabaceae</taxon>
        <taxon>Papilionoideae</taxon>
        <taxon>50 kb inversion clade</taxon>
        <taxon>genistoids sensu lato</taxon>
        <taxon>core genistoids</taxon>
        <taxon>Crotalarieae</taxon>
        <taxon>Crotalaria</taxon>
    </lineage>
</organism>
<reference evidence="3 4" key="1">
    <citation type="submission" date="2024-01" db="EMBL/GenBank/DDBJ databases">
        <title>The genomes of 5 underutilized Papilionoideae crops provide insights into root nodulation and disease resistanc.</title>
        <authorList>
            <person name="Yuan L."/>
        </authorList>
    </citation>
    <scope>NUCLEOTIDE SEQUENCE [LARGE SCALE GENOMIC DNA]</scope>
    <source>
        <strain evidence="3">ZHUSHIDOU_FW_LH</strain>
        <tissue evidence="3">Leaf</tissue>
    </source>
</reference>
<dbReference type="PANTHER" id="PTHR34379:SF15">
    <property type="entry name" value="PROTEIN, PUTATIVE-RELATED"/>
    <property type="match status" value="1"/>
</dbReference>
<sequence length="231" mass="26721">MRNVSRSKFLVCFRPVVDIDDMLESRVVNKHEKKKSSDTKSLFFKQVPSKISESWIMQEPPKRTLSRVIKAVVFQTMLKRRTRHKNRPSHDSFESKHSYDSEDSQSLSSSSPSHSLASSCSSPSESKSPTKHYSTKEKQNESDYEGLVNKQKNFECNGIYLILLSLAFTVFFGKLFGIMLTSMLLYLFSLWNKSYCYRKKLPSCLLQEAKHRVQFGRSARRVLYHNGALNI</sequence>
<dbReference type="PANTHER" id="PTHR34379">
    <property type="entry name" value="OS07G0553800 PROTEIN"/>
    <property type="match status" value="1"/>
</dbReference>
<feature type="compositionally biased region" description="Basic and acidic residues" evidence="1">
    <location>
        <begin position="88"/>
        <end position="100"/>
    </location>
</feature>
<feature type="transmembrane region" description="Helical" evidence="2">
    <location>
        <begin position="158"/>
        <end position="191"/>
    </location>
</feature>
<dbReference type="AlphaFoldDB" id="A0AAN9EJP2"/>
<feature type="region of interest" description="Disordered" evidence="1">
    <location>
        <begin position="80"/>
        <end position="142"/>
    </location>
</feature>
<evidence type="ECO:0000256" key="1">
    <source>
        <dbReference type="SAM" id="MobiDB-lite"/>
    </source>
</evidence>
<evidence type="ECO:0000313" key="4">
    <source>
        <dbReference type="Proteomes" id="UP001372338"/>
    </source>
</evidence>
<name>A0AAN9EJP2_CROPI</name>
<evidence type="ECO:0000313" key="3">
    <source>
        <dbReference type="EMBL" id="KAK7257491.1"/>
    </source>
</evidence>
<keyword evidence="2" id="KW-0472">Membrane</keyword>
<comment type="caution">
    <text evidence="3">The sequence shown here is derived from an EMBL/GenBank/DDBJ whole genome shotgun (WGS) entry which is preliminary data.</text>
</comment>